<dbReference type="SFLD" id="SFLDG01082">
    <property type="entry name" value="B12-binding_domain_containing"/>
    <property type="match status" value="1"/>
</dbReference>
<dbReference type="PANTHER" id="PTHR11918">
    <property type="entry name" value="RADICAL SAM PROTEINS"/>
    <property type="match status" value="1"/>
</dbReference>
<dbReference type="Pfam" id="PF00919">
    <property type="entry name" value="UPF0004"/>
    <property type="match status" value="1"/>
</dbReference>
<keyword evidence="8" id="KW-0408">Iron</keyword>
<dbReference type="PROSITE" id="PS51449">
    <property type="entry name" value="MTTASE_N"/>
    <property type="match status" value="1"/>
</dbReference>
<feature type="domain" description="MTTase N-terminal" evidence="13">
    <location>
        <begin position="4"/>
        <end position="117"/>
    </location>
</feature>
<feature type="domain" description="TRAM" evidence="12">
    <location>
        <begin position="367"/>
        <end position="429"/>
    </location>
</feature>
<dbReference type="InterPro" id="IPR023404">
    <property type="entry name" value="rSAM_horseshoe"/>
</dbReference>
<dbReference type="GO" id="GO:0051539">
    <property type="term" value="F:4 iron, 4 sulfur cluster binding"/>
    <property type="evidence" value="ECO:0007669"/>
    <property type="project" value="UniProtKB-KW"/>
</dbReference>
<name>A0A809S3W3_9BACT</name>
<dbReference type="SFLD" id="SFLDG01061">
    <property type="entry name" value="methylthiotransferase"/>
    <property type="match status" value="1"/>
</dbReference>
<proteinExistence type="predicted"/>
<keyword evidence="4" id="KW-0004">4Fe-4S</keyword>
<dbReference type="SUPFAM" id="SSF102114">
    <property type="entry name" value="Radical SAM enzymes"/>
    <property type="match status" value="1"/>
</dbReference>
<dbReference type="Pfam" id="PF04055">
    <property type="entry name" value="Radical_SAM"/>
    <property type="match status" value="1"/>
</dbReference>
<dbReference type="CDD" id="cd01335">
    <property type="entry name" value="Radical_SAM"/>
    <property type="match status" value="1"/>
</dbReference>
<dbReference type="PANTHER" id="PTHR11918:SF45">
    <property type="entry name" value="THREONYLCARBAMOYLADENOSINE TRNA METHYLTHIOTRANSFERASE"/>
    <property type="match status" value="1"/>
</dbReference>
<comment type="cofactor">
    <cofactor evidence="1">
        <name>[4Fe-4S] cluster</name>
        <dbReference type="ChEBI" id="CHEBI:49883"/>
    </cofactor>
</comment>
<dbReference type="InterPro" id="IPR006467">
    <property type="entry name" value="MiaB-like_bact"/>
</dbReference>
<organism evidence="15 16">
    <name type="scientific">Candidatus Nitrosymbiomonas proteolyticus</name>
    <dbReference type="NCBI Taxonomy" id="2608984"/>
    <lineage>
        <taxon>Bacteria</taxon>
        <taxon>Bacillati</taxon>
        <taxon>Armatimonadota</taxon>
        <taxon>Armatimonadota incertae sedis</taxon>
        <taxon>Candidatus Nitrosymbiomonas</taxon>
    </lineage>
</organism>
<evidence type="ECO:0000256" key="9">
    <source>
        <dbReference type="ARBA" id="ARBA00023014"/>
    </source>
</evidence>
<dbReference type="InterPro" id="IPR038135">
    <property type="entry name" value="Methylthiotransferase_N_sf"/>
</dbReference>
<evidence type="ECO:0000313" key="16">
    <source>
        <dbReference type="Proteomes" id="UP000662873"/>
    </source>
</evidence>
<dbReference type="PROSITE" id="PS50926">
    <property type="entry name" value="TRAM"/>
    <property type="match status" value="1"/>
</dbReference>
<gene>
    <name evidence="15" type="ORF">NPRO_08610</name>
</gene>
<dbReference type="GO" id="GO:0035598">
    <property type="term" value="F:tRNA (N(6)-L-threonylcarbamoyladenosine(37)-C(2))-methylthiotransferase activity"/>
    <property type="evidence" value="ECO:0007669"/>
    <property type="project" value="UniProtKB-EC"/>
</dbReference>
<dbReference type="EC" id="2.8.4.5" evidence="3"/>
<dbReference type="KEGG" id="npy:NPRO_08610"/>
<evidence type="ECO:0000259" key="13">
    <source>
        <dbReference type="PROSITE" id="PS51449"/>
    </source>
</evidence>
<evidence type="ECO:0000256" key="1">
    <source>
        <dbReference type="ARBA" id="ARBA00001966"/>
    </source>
</evidence>
<keyword evidence="6" id="KW-0949">S-adenosyl-L-methionine</keyword>
<reference evidence="15" key="1">
    <citation type="journal article" name="DNA Res.">
        <title>The physiological potential of anammox bacteria as revealed by their core genome structure.</title>
        <authorList>
            <person name="Okubo T."/>
            <person name="Toyoda A."/>
            <person name="Fukuhara K."/>
            <person name="Uchiyama I."/>
            <person name="Harigaya Y."/>
            <person name="Kuroiwa M."/>
            <person name="Suzuki T."/>
            <person name="Murakami Y."/>
            <person name="Suwa Y."/>
            <person name="Takami H."/>
        </authorList>
    </citation>
    <scope>NUCLEOTIDE SEQUENCE</scope>
    <source>
        <strain evidence="15">317325-2</strain>
    </source>
</reference>
<dbReference type="InterPro" id="IPR005839">
    <property type="entry name" value="Methylthiotransferase"/>
</dbReference>
<dbReference type="NCBIfam" id="TIGR00089">
    <property type="entry name" value="MiaB/RimO family radical SAM methylthiotransferase"/>
    <property type="match status" value="1"/>
</dbReference>
<evidence type="ECO:0000256" key="3">
    <source>
        <dbReference type="ARBA" id="ARBA00013273"/>
    </source>
</evidence>
<dbReference type="InterPro" id="IPR058240">
    <property type="entry name" value="rSAM_sf"/>
</dbReference>
<dbReference type="AlphaFoldDB" id="A0A809S3W3"/>
<evidence type="ECO:0000256" key="6">
    <source>
        <dbReference type="ARBA" id="ARBA00022691"/>
    </source>
</evidence>
<dbReference type="GO" id="GO:0046872">
    <property type="term" value="F:metal ion binding"/>
    <property type="evidence" value="ECO:0007669"/>
    <property type="project" value="UniProtKB-KW"/>
</dbReference>
<dbReference type="NCBIfam" id="TIGR01579">
    <property type="entry name" value="MiaB-like-C"/>
    <property type="match status" value="1"/>
</dbReference>
<keyword evidence="7" id="KW-0479">Metal-binding</keyword>
<dbReference type="SFLD" id="SFLDS00029">
    <property type="entry name" value="Radical_SAM"/>
    <property type="match status" value="1"/>
</dbReference>
<dbReference type="InterPro" id="IPR006638">
    <property type="entry name" value="Elp3/MiaA/NifB-like_rSAM"/>
</dbReference>
<dbReference type="SMART" id="SM00729">
    <property type="entry name" value="Elp3"/>
    <property type="match status" value="1"/>
</dbReference>
<evidence type="ECO:0000256" key="8">
    <source>
        <dbReference type="ARBA" id="ARBA00023004"/>
    </source>
</evidence>
<dbReference type="EMBL" id="AP021858">
    <property type="protein sequence ID" value="BBO23266.1"/>
    <property type="molecule type" value="Genomic_DNA"/>
</dbReference>
<dbReference type="InterPro" id="IPR007197">
    <property type="entry name" value="rSAM"/>
</dbReference>
<sequence length="442" mass="48039">MGVPKAAFTTLGCKVNQYETQRIIESFAGAGFEIVPFDAVADVYVINSCSVTSVAEGKSRYTIRRAARTNPLAKVVVTGCAAQIALNKNEAIEGAHVVVPNPEKLDALKYLFEFAPDLERAARESGSAITPSATLGRTRATVKLQDGCNVHCAYCSIPFTRPGMVSREASQVLAEVRRLAELGYREVVLTGVLIGAYGPESGSGGPGFEDIVGSIAQVEGVERVRISSIEMHQVSDRLIDLMRAGKVVPHLHIPLQSGDDEVLADMNRRYRKSDYLALCDRLYREVADISLTTDIMVGFPTETPEAFASTAEVCERAAYLKAHVFRFSPRYGTPADQWGDPIDPAEKQDRSKVLMGIAARTSEAHKRRFLGRTMRVLIEGRSAGSGLLSGLTDNYLEVKLSGPKEWVGRCVDVRLDELSNGALLGERVTASRTSELLLSAAR</sequence>
<dbReference type="InterPro" id="IPR002792">
    <property type="entry name" value="TRAM_dom"/>
</dbReference>
<evidence type="ECO:0000256" key="2">
    <source>
        <dbReference type="ARBA" id="ARBA00002399"/>
    </source>
</evidence>
<accession>A0A809S3W3</accession>
<evidence type="ECO:0000313" key="15">
    <source>
        <dbReference type="EMBL" id="BBO23266.1"/>
    </source>
</evidence>
<keyword evidence="9" id="KW-0411">Iron-sulfur</keyword>
<evidence type="ECO:0000256" key="4">
    <source>
        <dbReference type="ARBA" id="ARBA00022485"/>
    </source>
</evidence>
<evidence type="ECO:0000256" key="7">
    <source>
        <dbReference type="ARBA" id="ARBA00022723"/>
    </source>
</evidence>
<dbReference type="Gene3D" id="3.80.30.20">
    <property type="entry name" value="tm_1862 like domain"/>
    <property type="match status" value="1"/>
</dbReference>
<evidence type="ECO:0000259" key="12">
    <source>
        <dbReference type="PROSITE" id="PS50926"/>
    </source>
</evidence>
<comment type="catalytic activity">
    <reaction evidence="11">
        <text>N(6)-L-threonylcarbamoyladenosine(37) in tRNA + (sulfur carrier)-SH + AH2 + 2 S-adenosyl-L-methionine = 2-methylsulfanyl-N(6)-L-threonylcarbamoyladenosine(37) in tRNA + (sulfur carrier)-H + 5'-deoxyadenosine + L-methionine + A + S-adenosyl-L-homocysteine + 2 H(+)</text>
        <dbReference type="Rhea" id="RHEA:37075"/>
        <dbReference type="Rhea" id="RHEA-COMP:10163"/>
        <dbReference type="Rhea" id="RHEA-COMP:11092"/>
        <dbReference type="Rhea" id="RHEA-COMP:14737"/>
        <dbReference type="Rhea" id="RHEA-COMP:14739"/>
        <dbReference type="ChEBI" id="CHEBI:13193"/>
        <dbReference type="ChEBI" id="CHEBI:15378"/>
        <dbReference type="ChEBI" id="CHEBI:17319"/>
        <dbReference type="ChEBI" id="CHEBI:17499"/>
        <dbReference type="ChEBI" id="CHEBI:29917"/>
        <dbReference type="ChEBI" id="CHEBI:57844"/>
        <dbReference type="ChEBI" id="CHEBI:57856"/>
        <dbReference type="ChEBI" id="CHEBI:59789"/>
        <dbReference type="ChEBI" id="CHEBI:64428"/>
        <dbReference type="ChEBI" id="CHEBI:74418"/>
        <dbReference type="ChEBI" id="CHEBI:74420"/>
        <dbReference type="EC" id="2.8.4.5"/>
    </reaction>
</comment>
<evidence type="ECO:0000259" key="14">
    <source>
        <dbReference type="PROSITE" id="PS51918"/>
    </source>
</evidence>
<dbReference type="Gene3D" id="3.40.50.12160">
    <property type="entry name" value="Methylthiotransferase, N-terminal domain"/>
    <property type="match status" value="1"/>
</dbReference>
<keyword evidence="5 15" id="KW-0808">Transferase</keyword>
<feature type="domain" description="Radical SAM core" evidence="14">
    <location>
        <begin position="134"/>
        <end position="364"/>
    </location>
</feature>
<protein>
    <recommendedName>
        <fullName evidence="3">tRNA (N(6)-L-threonylcarbamoyladenosine(37)-C(2))-methylthiotransferase</fullName>
        <ecNumber evidence="3">2.8.4.5</ecNumber>
    </recommendedName>
    <alternativeName>
        <fullName evidence="10">tRNA-t(6)A37 methylthiotransferase</fullName>
    </alternativeName>
</protein>
<evidence type="ECO:0000256" key="5">
    <source>
        <dbReference type="ARBA" id="ARBA00022679"/>
    </source>
</evidence>
<dbReference type="PROSITE" id="PS51918">
    <property type="entry name" value="RADICAL_SAM"/>
    <property type="match status" value="1"/>
</dbReference>
<comment type="function">
    <text evidence="2">Catalyzes the methylthiolation of N6-threonylcarbamoyladenosine (t(6)A), leading to the formation of 2-methylthio-N6-threonylcarbamoyladenosine (ms(2)t(6)A) at position 37 in tRNAs that read codons beginning with adenine.</text>
</comment>
<dbReference type="Proteomes" id="UP000662873">
    <property type="component" value="Chromosome"/>
</dbReference>
<evidence type="ECO:0000256" key="10">
    <source>
        <dbReference type="ARBA" id="ARBA00031213"/>
    </source>
</evidence>
<dbReference type="Pfam" id="PF01938">
    <property type="entry name" value="TRAM"/>
    <property type="match status" value="1"/>
</dbReference>
<dbReference type="InterPro" id="IPR013848">
    <property type="entry name" value="Methylthiotransferase_N"/>
</dbReference>
<evidence type="ECO:0000256" key="11">
    <source>
        <dbReference type="ARBA" id="ARBA00051661"/>
    </source>
</evidence>